<dbReference type="EMBL" id="LRQT01000088">
    <property type="protein sequence ID" value="KXA62560.1"/>
    <property type="molecule type" value="Genomic_DNA"/>
</dbReference>
<keyword evidence="1 3" id="KW-0689">Ribosomal protein</keyword>
<dbReference type="HAMAP" id="MF_00385">
    <property type="entry name" value="Ribosomal_bS16"/>
    <property type="match status" value="1"/>
</dbReference>
<dbReference type="InterPro" id="IPR023803">
    <property type="entry name" value="Ribosomal_bS16_dom_sf"/>
</dbReference>
<dbReference type="Proteomes" id="UP000070226">
    <property type="component" value="Unassembled WGS sequence"/>
</dbReference>
<dbReference type="RefSeq" id="WP_005377914.1">
    <property type="nucleotide sequence ID" value="NZ_CACRUN010000014.1"/>
</dbReference>
<evidence type="ECO:0000256" key="1">
    <source>
        <dbReference type="ARBA" id="ARBA00022980"/>
    </source>
</evidence>
<dbReference type="PROSITE" id="PS00732">
    <property type="entry name" value="RIBOSOMAL_S16"/>
    <property type="match status" value="1"/>
</dbReference>
<dbReference type="GO" id="GO:0005737">
    <property type="term" value="C:cytoplasm"/>
    <property type="evidence" value="ECO:0007669"/>
    <property type="project" value="UniProtKB-ARBA"/>
</dbReference>
<reference evidence="4 6" key="1">
    <citation type="submission" date="2016-01" db="EMBL/GenBank/DDBJ databases">
        <authorList>
            <person name="Oliw E.H."/>
        </authorList>
    </citation>
    <scope>NUCLEOTIDE SEQUENCE [LARGE SCALE GENOMIC DNA]</scope>
    <source>
        <strain evidence="4 6">CMW7756B</strain>
    </source>
</reference>
<comment type="similarity">
    <text evidence="3">Belongs to the bacterial ribosomal protein bS16 family.</text>
</comment>
<dbReference type="GO" id="GO:0015935">
    <property type="term" value="C:small ribosomal subunit"/>
    <property type="evidence" value="ECO:0007669"/>
    <property type="project" value="TreeGrafter"/>
</dbReference>
<name>A0A133S2C1_9FIRM</name>
<dbReference type="NCBIfam" id="TIGR00002">
    <property type="entry name" value="S16"/>
    <property type="match status" value="1"/>
</dbReference>
<organism evidence="4">
    <name type="scientific">Veillonella atypica</name>
    <dbReference type="NCBI Taxonomy" id="39777"/>
    <lineage>
        <taxon>Bacteria</taxon>
        <taxon>Bacillati</taxon>
        <taxon>Bacillota</taxon>
        <taxon>Negativicutes</taxon>
        <taxon>Veillonellales</taxon>
        <taxon>Veillonellaceae</taxon>
        <taxon>Veillonella</taxon>
    </lineage>
</organism>
<dbReference type="STRING" id="39777.B7L28_00230"/>
<comment type="caution">
    <text evidence="4">The sequence shown here is derived from an EMBL/GenBank/DDBJ whole genome shotgun (WGS) entry which is preliminary data.</text>
</comment>
<dbReference type="PANTHER" id="PTHR12919">
    <property type="entry name" value="30S RIBOSOMAL PROTEIN S16"/>
    <property type="match status" value="1"/>
</dbReference>
<dbReference type="AlphaFoldDB" id="A0A133S2C1"/>
<dbReference type="SUPFAM" id="SSF54565">
    <property type="entry name" value="Ribosomal protein S16"/>
    <property type="match status" value="1"/>
</dbReference>
<sequence>MLKIRLTRLGAKKAPFYRIVVADSRAPREGRPVDTIGQYDATKQPAIVNVDEEKALAWLAKGAQPTDTVRSLFKKQGVMQKFADAKK</sequence>
<reference evidence="5 7" key="2">
    <citation type="submission" date="2018-09" db="EMBL/GenBank/DDBJ databases">
        <title>Genome sequence of Veillonella atypica isolated from periodontal Korean patients.</title>
        <authorList>
            <person name="Lee J.-H."/>
            <person name="Moon J.-H."/>
            <person name="Shin S.-Y."/>
        </authorList>
    </citation>
    <scope>NUCLEOTIDE SEQUENCE [LARGE SCALE GENOMIC DNA]</scope>
    <source>
        <strain evidence="5 7">KHUD_V1</strain>
    </source>
</reference>
<evidence type="ECO:0000313" key="6">
    <source>
        <dbReference type="Proteomes" id="UP000070226"/>
    </source>
</evidence>
<dbReference type="InterPro" id="IPR000307">
    <property type="entry name" value="Ribosomal_bS16"/>
</dbReference>
<dbReference type="FunFam" id="3.30.1320.10:FF:000010">
    <property type="entry name" value="30S ribosomal protein S16"/>
    <property type="match status" value="1"/>
</dbReference>
<dbReference type="Proteomes" id="UP000277803">
    <property type="component" value="Unassembled WGS sequence"/>
</dbReference>
<dbReference type="InterPro" id="IPR020592">
    <property type="entry name" value="Ribosomal_bS16_CS"/>
</dbReference>
<evidence type="ECO:0000313" key="7">
    <source>
        <dbReference type="Proteomes" id="UP000277803"/>
    </source>
</evidence>
<accession>A0A133S2C1</accession>
<evidence type="ECO:0000256" key="3">
    <source>
        <dbReference type="HAMAP-Rule" id="MF_00385"/>
    </source>
</evidence>
<dbReference type="Pfam" id="PF00886">
    <property type="entry name" value="Ribosomal_S16"/>
    <property type="match status" value="1"/>
</dbReference>
<proteinExistence type="inferred from homology"/>
<gene>
    <name evidence="3" type="primary">rpsP</name>
    <name evidence="5" type="ORF">D2965_01900</name>
    <name evidence="4" type="ORF">HMPREF3233_01589</name>
</gene>
<dbReference type="PATRIC" id="fig|39777.7.peg.1555"/>
<evidence type="ECO:0000313" key="5">
    <source>
        <dbReference type="EMBL" id="RJY51082.1"/>
    </source>
</evidence>
<dbReference type="PANTHER" id="PTHR12919:SF20">
    <property type="entry name" value="SMALL RIBOSOMAL SUBUNIT PROTEIN BS16M"/>
    <property type="match status" value="1"/>
</dbReference>
<evidence type="ECO:0000256" key="2">
    <source>
        <dbReference type="ARBA" id="ARBA00023274"/>
    </source>
</evidence>
<keyword evidence="2 3" id="KW-0687">Ribonucleoprotein</keyword>
<evidence type="ECO:0000313" key="4">
    <source>
        <dbReference type="EMBL" id="KXA62560.1"/>
    </source>
</evidence>
<dbReference type="GO" id="GO:0006412">
    <property type="term" value="P:translation"/>
    <property type="evidence" value="ECO:0007669"/>
    <property type="project" value="UniProtKB-UniRule"/>
</dbReference>
<dbReference type="GO" id="GO:0003735">
    <property type="term" value="F:structural constituent of ribosome"/>
    <property type="evidence" value="ECO:0007669"/>
    <property type="project" value="InterPro"/>
</dbReference>
<dbReference type="EMBL" id="QXZZ01000012">
    <property type="protein sequence ID" value="RJY51082.1"/>
    <property type="molecule type" value="Genomic_DNA"/>
</dbReference>
<protein>
    <recommendedName>
        <fullName evidence="3">Small ribosomal subunit protein bS16</fullName>
    </recommendedName>
</protein>
<dbReference type="Gene3D" id="3.30.1320.10">
    <property type="match status" value="1"/>
</dbReference>